<dbReference type="GO" id="GO:0005886">
    <property type="term" value="C:plasma membrane"/>
    <property type="evidence" value="ECO:0007669"/>
    <property type="project" value="UniProtKB-SubCell"/>
</dbReference>
<feature type="region of interest" description="Disordered" evidence="8">
    <location>
        <begin position="204"/>
        <end position="225"/>
    </location>
</feature>
<keyword evidence="6" id="KW-0813">Transport</keyword>
<dbReference type="GO" id="GO:0017038">
    <property type="term" value="P:protein import"/>
    <property type="evidence" value="ECO:0007669"/>
    <property type="project" value="TreeGrafter"/>
</dbReference>
<dbReference type="InterPro" id="IPR002898">
    <property type="entry name" value="MotA_ExbB_proton_chnl"/>
</dbReference>
<evidence type="ECO:0000256" key="1">
    <source>
        <dbReference type="ARBA" id="ARBA00004651"/>
    </source>
</evidence>
<dbReference type="EMBL" id="CADCWP010000046">
    <property type="protein sequence ID" value="CAA9561775.1"/>
    <property type="molecule type" value="Genomic_DNA"/>
</dbReference>
<sequence>MDLLLSGGPVLVMIVLLSLYALYLFFTRLFQLARERPDSDRLMARVNAAVLGRNLEMAMIACDHHGGPVARVLKAALARIPYGRPAVEAAFQEAYLSEEQSLTRGLRPLATIAQVATLLGLLGTVTGMITAFAEISQQGAGNPSVLAGGIGQALVNTAAGLFVAIPTILGHSYLASRVENILVELERRREELMGNVAQAVSLKSREEPRAARTEATQAETFGSGV</sequence>
<feature type="transmembrane region" description="Helical" evidence="9">
    <location>
        <begin position="145"/>
        <end position="169"/>
    </location>
</feature>
<feature type="transmembrane region" description="Helical" evidence="9">
    <location>
        <begin position="109"/>
        <end position="133"/>
    </location>
</feature>
<proteinExistence type="inferred from homology"/>
<dbReference type="PANTHER" id="PTHR30625:SF17">
    <property type="entry name" value="TOLQ-RELATED"/>
    <property type="match status" value="1"/>
</dbReference>
<evidence type="ECO:0000313" key="11">
    <source>
        <dbReference type="EMBL" id="CAA9561775.1"/>
    </source>
</evidence>
<keyword evidence="5 9" id="KW-0472">Membrane</keyword>
<evidence type="ECO:0000256" key="9">
    <source>
        <dbReference type="SAM" id="Phobius"/>
    </source>
</evidence>
<comment type="similarity">
    <text evidence="6">Belongs to the exbB/tolQ family.</text>
</comment>
<feature type="domain" description="MotA/TolQ/ExbB proton channel" evidence="10">
    <location>
        <begin position="70"/>
        <end position="186"/>
    </location>
</feature>
<dbReference type="PANTHER" id="PTHR30625">
    <property type="entry name" value="PROTEIN TOLQ"/>
    <property type="match status" value="1"/>
</dbReference>
<feature type="coiled-coil region" evidence="7">
    <location>
        <begin position="175"/>
        <end position="202"/>
    </location>
</feature>
<feature type="transmembrane region" description="Helical" evidence="9">
    <location>
        <begin position="6"/>
        <end position="26"/>
    </location>
</feature>
<keyword evidence="4 9" id="KW-1133">Transmembrane helix</keyword>
<keyword evidence="3 9" id="KW-0812">Transmembrane</keyword>
<accession>A0A6J4UWB7</accession>
<dbReference type="Pfam" id="PF01618">
    <property type="entry name" value="MotA_ExbB"/>
    <property type="match status" value="1"/>
</dbReference>
<dbReference type="InterPro" id="IPR050790">
    <property type="entry name" value="ExbB/TolQ_transport"/>
</dbReference>
<evidence type="ECO:0000256" key="4">
    <source>
        <dbReference type="ARBA" id="ARBA00022989"/>
    </source>
</evidence>
<evidence type="ECO:0000256" key="5">
    <source>
        <dbReference type="ARBA" id="ARBA00023136"/>
    </source>
</evidence>
<dbReference type="AlphaFoldDB" id="A0A6J4UWB7"/>
<keyword evidence="2" id="KW-1003">Cell membrane</keyword>
<gene>
    <name evidence="11" type="ORF">AVDCRST_MAG86-829</name>
</gene>
<keyword evidence="6" id="KW-0653">Protein transport</keyword>
<evidence type="ECO:0000259" key="10">
    <source>
        <dbReference type="Pfam" id="PF01618"/>
    </source>
</evidence>
<keyword evidence="7" id="KW-0175">Coiled coil</keyword>
<name>A0A6J4UWB7_9DEIN</name>
<protein>
    <submittedName>
        <fullName evidence="11">MotA/TolQ/ExbB proton channel family protein</fullName>
    </submittedName>
</protein>
<organism evidence="11">
    <name type="scientific">uncultured Truepera sp</name>
    <dbReference type="NCBI Taxonomy" id="543023"/>
    <lineage>
        <taxon>Bacteria</taxon>
        <taxon>Thermotogati</taxon>
        <taxon>Deinococcota</taxon>
        <taxon>Deinococci</taxon>
        <taxon>Trueperales</taxon>
        <taxon>Trueperaceae</taxon>
        <taxon>Truepera</taxon>
        <taxon>environmental samples</taxon>
    </lineage>
</organism>
<evidence type="ECO:0000256" key="7">
    <source>
        <dbReference type="SAM" id="Coils"/>
    </source>
</evidence>
<evidence type="ECO:0000256" key="3">
    <source>
        <dbReference type="ARBA" id="ARBA00022692"/>
    </source>
</evidence>
<evidence type="ECO:0000256" key="2">
    <source>
        <dbReference type="ARBA" id="ARBA00022475"/>
    </source>
</evidence>
<comment type="subcellular location">
    <subcellularLocation>
        <location evidence="1">Cell membrane</location>
        <topology evidence="1">Multi-pass membrane protein</topology>
    </subcellularLocation>
    <subcellularLocation>
        <location evidence="6">Membrane</location>
        <topology evidence="6">Multi-pass membrane protein</topology>
    </subcellularLocation>
</comment>
<evidence type="ECO:0000256" key="6">
    <source>
        <dbReference type="RuleBase" id="RU004057"/>
    </source>
</evidence>
<feature type="compositionally biased region" description="Low complexity" evidence="8">
    <location>
        <begin position="213"/>
        <end position="225"/>
    </location>
</feature>
<reference evidence="11" key="1">
    <citation type="submission" date="2020-02" db="EMBL/GenBank/DDBJ databases">
        <authorList>
            <person name="Meier V. D."/>
        </authorList>
    </citation>
    <scope>NUCLEOTIDE SEQUENCE</scope>
    <source>
        <strain evidence="11">AVDCRST_MAG86</strain>
    </source>
</reference>
<evidence type="ECO:0000256" key="8">
    <source>
        <dbReference type="SAM" id="MobiDB-lite"/>
    </source>
</evidence>